<organism evidence="1">
    <name type="scientific">Anguilla anguilla</name>
    <name type="common">European freshwater eel</name>
    <name type="synonym">Muraena anguilla</name>
    <dbReference type="NCBI Taxonomy" id="7936"/>
    <lineage>
        <taxon>Eukaryota</taxon>
        <taxon>Metazoa</taxon>
        <taxon>Chordata</taxon>
        <taxon>Craniata</taxon>
        <taxon>Vertebrata</taxon>
        <taxon>Euteleostomi</taxon>
        <taxon>Actinopterygii</taxon>
        <taxon>Neopterygii</taxon>
        <taxon>Teleostei</taxon>
        <taxon>Anguilliformes</taxon>
        <taxon>Anguillidae</taxon>
        <taxon>Anguilla</taxon>
    </lineage>
</organism>
<dbReference type="EMBL" id="GBXM01008744">
    <property type="protein sequence ID" value="JAH99833.1"/>
    <property type="molecule type" value="Transcribed_RNA"/>
</dbReference>
<proteinExistence type="predicted"/>
<evidence type="ECO:0000313" key="1">
    <source>
        <dbReference type="EMBL" id="JAH99833.1"/>
    </source>
</evidence>
<name>A0A0E9XDS7_ANGAN</name>
<reference evidence="1" key="2">
    <citation type="journal article" date="2015" name="Fish Shellfish Immunol.">
        <title>Early steps in the European eel (Anguilla anguilla)-Vibrio vulnificus interaction in the gills: Role of the RtxA13 toxin.</title>
        <authorList>
            <person name="Callol A."/>
            <person name="Pajuelo D."/>
            <person name="Ebbesson L."/>
            <person name="Teles M."/>
            <person name="MacKenzie S."/>
            <person name="Amaro C."/>
        </authorList>
    </citation>
    <scope>NUCLEOTIDE SEQUENCE</scope>
</reference>
<accession>A0A0E9XDS7</accession>
<dbReference type="AlphaFoldDB" id="A0A0E9XDS7"/>
<reference evidence="1" key="1">
    <citation type="submission" date="2014-11" db="EMBL/GenBank/DDBJ databases">
        <authorList>
            <person name="Amaro Gonzalez C."/>
        </authorList>
    </citation>
    <scope>NUCLEOTIDE SEQUENCE</scope>
</reference>
<sequence length="39" mass="4324">MFMPGTTVSEQQETVLAPKKTESALAKTISKRKKNNNCI</sequence>
<protein>
    <submittedName>
        <fullName evidence="1">Uncharacterized protein</fullName>
    </submittedName>
</protein>